<reference evidence="10 11" key="1">
    <citation type="submission" date="2024-03" db="EMBL/GenBank/DDBJ databases">
        <authorList>
            <person name="Jo J.-H."/>
        </authorList>
    </citation>
    <scope>NUCLEOTIDE SEQUENCE [LARGE SCALE GENOMIC DNA]</scope>
    <source>
        <strain evidence="10 11">PS1R-30</strain>
    </source>
</reference>
<feature type="transmembrane region" description="Helical" evidence="7">
    <location>
        <begin position="64"/>
        <end position="83"/>
    </location>
</feature>
<feature type="transmembrane region" description="Helical" evidence="7">
    <location>
        <begin position="6"/>
        <end position="27"/>
    </location>
</feature>
<organism evidence="10 11">
    <name type="scientific">Novosphingobium anseongense</name>
    <dbReference type="NCBI Taxonomy" id="3133436"/>
    <lineage>
        <taxon>Bacteria</taxon>
        <taxon>Pseudomonadati</taxon>
        <taxon>Pseudomonadota</taxon>
        <taxon>Alphaproteobacteria</taxon>
        <taxon>Sphingomonadales</taxon>
        <taxon>Sphingomonadaceae</taxon>
        <taxon>Novosphingobium</taxon>
    </lineage>
</organism>
<evidence type="ECO:0000256" key="7">
    <source>
        <dbReference type="SAM" id="Phobius"/>
    </source>
</evidence>
<comment type="similarity">
    <text evidence="2">Belongs to the UPF0702 family.</text>
</comment>
<keyword evidence="5 7" id="KW-1133">Transmembrane helix</keyword>
<evidence type="ECO:0000256" key="1">
    <source>
        <dbReference type="ARBA" id="ARBA00004651"/>
    </source>
</evidence>
<dbReference type="InterPro" id="IPR007353">
    <property type="entry name" value="DUF421"/>
</dbReference>
<dbReference type="EMBL" id="JBBHJZ010000009">
    <property type="protein sequence ID" value="MEJ5979526.1"/>
    <property type="molecule type" value="Genomic_DNA"/>
</dbReference>
<sequence>MLFDTWQGLVRVIVMAVISYPALILILRLSGKRTLAKMNAFDLVVTVGLGSTLATVILTKDVALVEGLLTFALLALLQLAVALSARRYKLISRLVKSNPRILFRDGQFIEQALRDERVVRGEIEAAVRGAGIGDLAAVAAVVLETDGSFSVISRQSAGARTALPQGASA</sequence>
<evidence type="ECO:0000313" key="11">
    <source>
        <dbReference type="Proteomes" id="UP001361239"/>
    </source>
</evidence>
<evidence type="ECO:0000256" key="5">
    <source>
        <dbReference type="ARBA" id="ARBA00022989"/>
    </source>
</evidence>
<dbReference type="Pfam" id="PF20730">
    <property type="entry name" value="YetF_N"/>
    <property type="match status" value="1"/>
</dbReference>
<dbReference type="RefSeq" id="WP_339589467.1">
    <property type="nucleotide sequence ID" value="NZ_JBBHJZ010000009.1"/>
</dbReference>
<accession>A0ABU8S2E6</accession>
<dbReference type="InterPro" id="IPR048454">
    <property type="entry name" value="YetF_N"/>
</dbReference>
<name>A0ABU8S2E6_9SPHN</name>
<gene>
    <name evidence="10" type="ORF">WG901_22930</name>
</gene>
<proteinExistence type="inferred from homology"/>
<keyword evidence="4 7" id="KW-0812">Transmembrane</keyword>
<dbReference type="Gene3D" id="3.30.240.20">
    <property type="entry name" value="bsu07140 like domains"/>
    <property type="match status" value="1"/>
</dbReference>
<dbReference type="InterPro" id="IPR023090">
    <property type="entry name" value="UPF0702_alpha/beta_dom_sf"/>
</dbReference>
<dbReference type="PANTHER" id="PTHR34582:SF6">
    <property type="entry name" value="UPF0702 TRANSMEMBRANE PROTEIN YCAP"/>
    <property type="match status" value="1"/>
</dbReference>
<evidence type="ECO:0000259" key="8">
    <source>
        <dbReference type="Pfam" id="PF04239"/>
    </source>
</evidence>
<feature type="domain" description="YetF-like N-terminal transmembrane" evidence="9">
    <location>
        <begin position="15"/>
        <end position="81"/>
    </location>
</feature>
<evidence type="ECO:0000256" key="4">
    <source>
        <dbReference type="ARBA" id="ARBA00022692"/>
    </source>
</evidence>
<evidence type="ECO:0000313" key="10">
    <source>
        <dbReference type="EMBL" id="MEJ5979526.1"/>
    </source>
</evidence>
<evidence type="ECO:0000256" key="2">
    <source>
        <dbReference type="ARBA" id="ARBA00006448"/>
    </source>
</evidence>
<dbReference type="Pfam" id="PF04239">
    <property type="entry name" value="DUF421"/>
    <property type="match status" value="1"/>
</dbReference>
<feature type="transmembrane region" description="Helical" evidence="7">
    <location>
        <begin position="39"/>
        <end position="58"/>
    </location>
</feature>
<comment type="caution">
    <text evidence="10">The sequence shown here is derived from an EMBL/GenBank/DDBJ whole genome shotgun (WGS) entry which is preliminary data.</text>
</comment>
<feature type="domain" description="YetF C-terminal" evidence="8">
    <location>
        <begin position="87"/>
        <end position="156"/>
    </location>
</feature>
<evidence type="ECO:0000256" key="3">
    <source>
        <dbReference type="ARBA" id="ARBA00022475"/>
    </source>
</evidence>
<protein>
    <submittedName>
        <fullName evidence="10">YetF domain-containing protein</fullName>
    </submittedName>
</protein>
<dbReference type="Proteomes" id="UP001361239">
    <property type="component" value="Unassembled WGS sequence"/>
</dbReference>
<evidence type="ECO:0000256" key="6">
    <source>
        <dbReference type="ARBA" id="ARBA00023136"/>
    </source>
</evidence>
<dbReference type="PANTHER" id="PTHR34582">
    <property type="entry name" value="UPF0702 TRANSMEMBRANE PROTEIN YCAP"/>
    <property type="match status" value="1"/>
</dbReference>
<keyword evidence="3" id="KW-1003">Cell membrane</keyword>
<evidence type="ECO:0000259" key="9">
    <source>
        <dbReference type="Pfam" id="PF20730"/>
    </source>
</evidence>
<keyword evidence="11" id="KW-1185">Reference proteome</keyword>
<comment type="subcellular location">
    <subcellularLocation>
        <location evidence="1">Cell membrane</location>
        <topology evidence="1">Multi-pass membrane protein</topology>
    </subcellularLocation>
</comment>
<keyword evidence="6 7" id="KW-0472">Membrane</keyword>